<dbReference type="InterPro" id="IPR004358">
    <property type="entry name" value="Sig_transdc_His_kin-like_C"/>
</dbReference>
<dbReference type="PANTHER" id="PTHR45528:SF1">
    <property type="entry name" value="SENSOR HISTIDINE KINASE CPXA"/>
    <property type="match status" value="1"/>
</dbReference>
<feature type="domain" description="Histidine kinase" evidence="15">
    <location>
        <begin position="252"/>
        <end position="476"/>
    </location>
</feature>
<dbReference type="Gene3D" id="1.10.287.130">
    <property type="match status" value="1"/>
</dbReference>
<organism evidence="17 18">
    <name type="scientific">Glaciecola siphonariae</name>
    <dbReference type="NCBI Taxonomy" id="521012"/>
    <lineage>
        <taxon>Bacteria</taxon>
        <taxon>Pseudomonadati</taxon>
        <taxon>Pseudomonadota</taxon>
        <taxon>Gammaproteobacteria</taxon>
        <taxon>Alteromonadales</taxon>
        <taxon>Alteromonadaceae</taxon>
        <taxon>Glaciecola</taxon>
    </lineage>
</organism>
<sequence length="480" mass="52843">MTKILRAFTSLNPANSLFGKIFIWFWLSVTTLLVCAFVLARIIRPGLDVSSATQEQIKQGERVSGFVQMALERGIEPNRALRRVANRGKWQLMLVNVATEELVLGFPPPILPNKRPILELAQSTQRVHISAPNMEFVGPFEVKAPDATYKLFVGRLLKREERRPESWGVALLVIIAVGSLLCLLLAWRLTKPLRELSQASRAFAAGDLRSRVGSSNGSLSRRDEIGQLANDFNDMADKLNTSLQQQNMLLANVSHELRTPLTRLQLAGAMLQDKYHGDAYLDRIEHEITTMDKLIGQILKLTRMQNAKRGMAPEHEQGFKNLSLDELVLRCIADLEFEAQALSKNLACSALPQVKLMANQEAFVSALENITRNAIRYARSRISLGFVLDAETLRISIEDDGAGLAPGDIDKLFEPFFQAPSSTSLSEDTEFDTADGGVGLGLSIAKAAIELHNGSISAATSDLGGLRFTIDVPIIAPKAC</sequence>
<dbReference type="Pfam" id="PF02518">
    <property type="entry name" value="HATPase_c"/>
    <property type="match status" value="1"/>
</dbReference>
<protein>
    <recommendedName>
        <fullName evidence="3">histidine kinase</fullName>
        <ecNumber evidence="3">2.7.13.3</ecNumber>
    </recommendedName>
</protein>
<name>A0ABV9LWS2_9ALTE</name>
<dbReference type="Gene3D" id="1.10.8.500">
    <property type="entry name" value="HAMP domain in histidine kinase"/>
    <property type="match status" value="1"/>
</dbReference>
<dbReference type="CDD" id="cd00082">
    <property type="entry name" value="HisKA"/>
    <property type="match status" value="1"/>
</dbReference>
<dbReference type="RefSeq" id="WP_382408911.1">
    <property type="nucleotide sequence ID" value="NZ_JBHSGU010000005.1"/>
</dbReference>
<dbReference type="PROSITE" id="PS50109">
    <property type="entry name" value="HIS_KIN"/>
    <property type="match status" value="1"/>
</dbReference>
<feature type="transmembrane region" description="Helical" evidence="14">
    <location>
        <begin position="21"/>
        <end position="40"/>
    </location>
</feature>
<evidence type="ECO:0000259" key="15">
    <source>
        <dbReference type="PROSITE" id="PS50109"/>
    </source>
</evidence>
<dbReference type="InterPro" id="IPR050398">
    <property type="entry name" value="HssS/ArlS-like"/>
</dbReference>
<dbReference type="InterPro" id="IPR003661">
    <property type="entry name" value="HisK_dim/P_dom"/>
</dbReference>
<keyword evidence="10 17" id="KW-0067">ATP-binding</keyword>
<dbReference type="InterPro" id="IPR005467">
    <property type="entry name" value="His_kinase_dom"/>
</dbReference>
<evidence type="ECO:0000256" key="9">
    <source>
        <dbReference type="ARBA" id="ARBA00022777"/>
    </source>
</evidence>
<evidence type="ECO:0000256" key="3">
    <source>
        <dbReference type="ARBA" id="ARBA00012438"/>
    </source>
</evidence>
<dbReference type="Pfam" id="PF00512">
    <property type="entry name" value="HisKA"/>
    <property type="match status" value="1"/>
</dbReference>
<keyword evidence="5" id="KW-0597">Phosphoprotein</keyword>
<keyword evidence="8" id="KW-0547">Nucleotide-binding</keyword>
<dbReference type="InterPro" id="IPR003594">
    <property type="entry name" value="HATPase_dom"/>
</dbReference>
<comment type="catalytic activity">
    <reaction evidence="1">
        <text>ATP + protein L-histidine = ADP + protein N-phospho-L-histidine.</text>
        <dbReference type="EC" id="2.7.13.3"/>
    </reaction>
</comment>
<evidence type="ECO:0000256" key="4">
    <source>
        <dbReference type="ARBA" id="ARBA00022475"/>
    </source>
</evidence>
<keyword evidence="9" id="KW-0418">Kinase</keyword>
<evidence type="ECO:0000256" key="10">
    <source>
        <dbReference type="ARBA" id="ARBA00022840"/>
    </source>
</evidence>
<keyword evidence="11 14" id="KW-1133">Transmembrane helix</keyword>
<evidence type="ECO:0000256" key="13">
    <source>
        <dbReference type="ARBA" id="ARBA00023136"/>
    </source>
</evidence>
<comment type="caution">
    <text evidence="17">The sequence shown here is derived from an EMBL/GenBank/DDBJ whole genome shotgun (WGS) entry which is preliminary data.</text>
</comment>
<evidence type="ECO:0000256" key="1">
    <source>
        <dbReference type="ARBA" id="ARBA00000085"/>
    </source>
</evidence>
<evidence type="ECO:0000256" key="2">
    <source>
        <dbReference type="ARBA" id="ARBA00004651"/>
    </source>
</evidence>
<dbReference type="CDD" id="cd06225">
    <property type="entry name" value="HAMP"/>
    <property type="match status" value="1"/>
</dbReference>
<evidence type="ECO:0000256" key="14">
    <source>
        <dbReference type="SAM" id="Phobius"/>
    </source>
</evidence>
<dbReference type="InterPro" id="IPR036097">
    <property type="entry name" value="HisK_dim/P_sf"/>
</dbReference>
<dbReference type="Pfam" id="PF00672">
    <property type="entry name" value="HAMP"/>
    <property type="match status" value="1"/>
</dbReference>
<feature type="transmembrane region" description="Helical" evidence="14">
    <location>
        <begin position="167"/>
        <end position="187"/>
    </location>
</feature>
<dbReference type="Gene3D" id="3.30.565.10">
    <property type="entry name" value="Histidine kinase-like ATPase, C-terminal domain"/>
    <property type="match status" value="1"/>
</dbReference>
<evidence type="ECO:0000259" key="16">
    <source>
        <dbReference type="PROSITE" id="PS50885"/>
    </source>
</evidence>
<evidence type="ECO:0000256" key="8">
    <source>
        <dbReference type="ARBA" id="ARBA00022741"/>
    </source>
</evidence>
<dbReference type="Proteomes" id="UP001595897">
    <property type="component" value="Unassembled WGS sequence"/>
</dbReference>
<keyword evidence="18" id="KW-1185">Reference proteome</keyword>
<feature type="domain" description="HAMP" evidence="16">
    <location>
        <begin position="187"/>
        <end position="244"/>
    </location>
</feature>
<dbReference type="InterPro" id="IPR036890">
    <property type="entry name" value="HATPase_C_sf"/>
</dbReference>
<dbReference type="PRINTS" id="PR00344">
    <property type="entry name" value="BCTRLSENSOR"/>
</dbReference>
<reference evidence="18" key="1">
    <citation type="journal article" date="2019" name="Int. J. Syst. Evol. Microbiol.">
        <title>The Global Catalogue of Microorganisms (GCM) 10K type strain sequencing project: providing services to taxonomists for standard genome sequencing and annotation.</title>
        <authorList>
            <consortium name="The Broad Institute Genomics Platform"/>
            <consortium name="The Broad Institute Genome Sequencing Center for Infectious Disease"/>
            <person name="Wu L."/>
            <person name="Ma J."/>
        </authorList>
    </citation>
    <scope>NUCLEOTIDE SEQUENCE [LARGE SCALE GENOMIC DNA]</scope>
    <source>
        <strain evidence="18">KACC 12507</strain>
    </source>
</reference>
<gene>
    <name evidence="17" type="ORF">ACFO4O_12210</name>
</gene>
<dbReference type="EC" id="2.7.13.3" evidence="3"/>
<keyword evidence="4" id="KW-1003">Cell membrane</keyword>
<evidence type="ECO:0000256" key="11">
    <source>
        <dbReference type="ARBA" id="ARBA00022989"/>
    </source>
</evidence>
<dbReference type="SMART" id="SM00388">
    <property type="entry name" value="HisKA"/>
    <property type="match status" value="1"/>
</dbReference>
<dbReference type="EMBL" id="JBHSGU010000005">
    <property type="protein sequence ID" value="MFC4700927.1"/>
    <property type="molecule type" value="Genomic_DNA"/>
</dbReference>
<keyword evidence="7 14" id="KW-0812">Transmembrane</keyword>
<evidence type="ECO:0000256" key="12">
    <source>
        <dbReference type="ARBA" id="ARBA00023012"/>
    </source>
</evidence>
<dbReference type="InterPro" id="IPR003660">
    <property type="entry name" value="HAMP_dom"/>
</dbReference>
<keyword evidence="12" id="KW-0902">Two-component regulatory system</keyword>
<keyword evidence="6" id="KW-0808">Transferase</keyword>
<evidence type="ECO:0000313" key="18">
    <source>
        <dbReference type="Proteomes" id="UP001595897"/>
    </source>
</evidence>
<proteinExistence type="predicted"/>
<evidence type="ECO:0000256" key="7">
    <source>
        <dbReference type="ARBA" id="ARBA00022692"/>
    </source>
</evidence>
<dbReference type="SUPFAM" id="SSF47384">
    <property type="entry name" value="Homodimeric domain of signal transducing histidine kinase"/>
    <property type="match status" value="1"/>
</dbReference>
<dbReference type="SMART" id="SM00304">
    <property type="entry name" value="HAMP"/>
    <property type="match status" value="1"/>
</dbReference>
<keyword evidence="13 14" id="KW-0472">Membrane</keyword>
<comment type="subcellular location">
    <subcellularLocation>
        <location evidence="2">Cell membrane</location>
        <topology evidence="2">Multi-pass membrane protein</topology>
    </subcellularLocation>
</comment>
<dbReference type="SMART" id="SM00387">
    <property type="entry name" value="HATPase_c"/>
    <property type="match status" value="1"/>
</dbReference>
<dbReference type="GO" id="GO:0005524">
    <property type="term" value="F:ATP binding"/>
    <property type="evidence" value="ECO:0007669"/>
    <property type="project" value="UniProtKB-KW"/>
</dbReference>
<dbReference type="PANTHER" id="PTHR45528">
    <property type="entry name" value="SENSOR HISTIDINE KINASE CPXA"/>
    <property type="match status" value="1"/>
</dbReference>
<dbReference type="SUPFAM" id="SSF55874">
    <property type="entry name" value="ATPase domain of HSP90 chaperone/DNA topoisomerase II/histidine kinase"/>
    <property type="match status" value="1"/>
</dbReference>
<accession>A0ABV9LWS2</accession>
<evidence type="ECO:0000256" key="5">
    <source>
        <dbReference type="ARBA" id="ARBA00022553"/>
    </source>
</evidence>
<evidence type="ECO:0000256" key="6">
    <source>
        <dbReference type="ARBA" id="ARBA00022679"/>
    </source>
</evidence>
<evidence type="ECO:0000313" key="17">
    <source>
        <dbReference type="EMBL" id="MFC4700927.1"/>
    </source>
</evidence>
<dbReference type="SUPFAM" id="SSF158472">
    <property type="entry name" value="HAMP domain-like"/>
    <property type="match status" value="1"/>
</dbReference>
<dbReference type="PROSITE" id="PS50885">
    <property type="entry name" value="HAMP"/>
    <property type="match status" value="1"/>
</dbReference>